<evidence type="ECO:0000256" key="4">
    <source>
        <dbReference type="ARBA" id="ARBA00022679"/>
    </source>
</evidence>
<evidence type="ECO:0000256" key="1">
    <source>
        <dbReference type="ARBA" id="ARBA00001541"/>
    </source>
</evidence>
<feature type="domain" description="CheR-type methyltransferase" evidence="6">
    <location>
        <begin position="13"/>
        <end position="287"/>
    </location>
</feature>
<organism evidence="7 8">
    <name type="scientific">candidate division KSB3 bacterium</name>
    <dbReference type="NCBI Taxonomy" id="2044937"/>
    <lineage>
        <taxon>Bacteria</taxon>
        <taxon>candidate division KSB3</taxon>
    </lineage>
</organism>
<dbReference type="InterPro" id="IPR050903">
    <property type="entry name" value="Bact_Chemotaxis_MeTrfase"/>
</dbReference>
<name>A0A9D5JZR9_9BACT</name>
<dbReference type="PANTHER" id="PTHR24422:SF26">
    <property type="entry name" value="CHEMOTAXIS PROTEIN METHYLTRANSFERASE"/>
    <property type="match status" value="1"/>
</dbReference>
<dbReference type="EMBL" id="WJJP01000694">
    <property type="protein sequence ID" value="MBD3327145.1"/>
    <property type="molecule type" value="Genomic_DNA"/>
</dbReference>
<dbReference type="PRINTS" id="PR00996">
    <property type="entry name" value="CHERMTFRASE"/>
</dbReference>
<evidence type="ECO:0000256" key="2">
    <source>
        <dbReference type="ARBA" id="ARBA00012534"/>
    </source>
</evidence>
<dbReference type="InterPro" id="IPR029063">
    <property type="entry name" value="SAM-dependent_MTases_sf"/>
</dbReference>
<sequence>MQDEVVRRTLVGPMKDEIFSRFAEFIETELGIKMPPAKKTMLQARLQKRLWKLGFNSFDTYYDYVFSPEGREFELSQMIDVVTTNKTDFFREPKHFDFLTQRALPELINHRGLEQCFMIWCAGCSTGQEPYSLAMVLSDFAERVSGFHFFILATDISSQVLEKAKLGIYPQEAVLPVPMKLRKRYLLKSKEKDKKLVRVVPEIRSLVRFRRLNLTKPDFGLREMMDIIFCRNVIIYFNRAIQEQVVGRLCQYLNPGGYLFTGHSETLNGMALPLLSVSHTVYQKEVGRVASPQLPIMTLKPAELFISERPT</sequence>
<comment type="catalytic activity">
    <reaction evidence="1">
        <text>L-glutamyl-[protein] + S-adenosyl-L-methionine = [protein]-L-glutamate 5-O-methyl ester + S-adenosyl-L-homocysteine</text>
        <dbReference type="Rhea" id="RHEA:24452"/>
        <dbReference type="Rhea" id="RHEA-COMP:10208"/>
        <dbReference type="Rhea" id="RHEA-COMP:10311"/>
        <dbReference type="ChEBI" id="CHEBI:29973"/>
        <dbReference type="ChEBI" id="CHEBI:57856"/>
        <dbReference type="ChEBI" id="CHEBI:59789"/>
        <dbReference type="ChEBI" id="CHEBI:82795"/>
        <dbReference type="EC" id="2.1.1.80"/>
    </reaction>
</comment>
<keyword evidence="3" id="KW-0489">Methyltransferase</keyword>
<evidence type="ECO:0000259" key="6">
    <source>
        <dbReference type="PROSITE" id="PS50123"/>
    </source>
</evidence>
<keyword evidence="4" id="KW-0808">Transferase</keyword>
<feature type="non-terminal residue" evidence="7">
    <location>
        <position position="311"/>
    </location>
</feature>
<dbReference type="Pfam" id="PF03705">
    <property type="entry name" value="CheR_N"/>
    <property type="match status" value="1"/>
</dbReference>
<dbReference type="Proteomes" id="UP000649604">
    <property type="component" value="Unassembled WGS sequence"/>
</dbReference>
<dbReference type="SUPFAM" id="SSF53335">
    <property type="entry name" value="S-adenosyl-L-methionine-dependent methyltransferases"/>
    <property type="match status" value="1"/>
</dbReference>
<protein>
    <recommendedName>
        <fullName evidence="2">protein-glutamate O-methyltransferase</fullName>
        <ecNumber evidence="2">2.1.1.80</ecNumber>
    </recommendedName>
</protein>
<gene>
    <name evidence="7" type="ORF">GF339_21335</name>
</gene>
<dbReference type="InterPro" id="IPR026024">
    <property type="entry name" value="Chemotaxis_MeTrfase_CheR"/>
</dbReference>
<dbReference type="GO" id="GO:0032259">
    <property type="term" value="P:methylation"/>
    <property type="evidence" value="ECO:0007669"/>
    <property type="project" value="UniProtKB-KW"/>
</dbReference>
<dbReference type="InterPro" id="IPR022642">
    <property type="entry name" value="CheR_C"/>
</dbReference>
<dbReference type="PANTHER" id="PTHR24422">
    <property type="entry name" value="CHEMOTAXIS PROTEIN METHYLTRANSFERASE"/>
    <property type="match status" value="1"/>
</dbReference>
<dbReference type="EC" id="2.1.1.80" evidence="2"/>
<comment type="caution">
    <text evidence="7">The sequence shown here is derived from an EMBL/GenBank/DDBJ whole genome shotgun (WGS) entry which is preliminary data.</text>
</comment>
<dbReference type="PIRSF" id="PIRSF000410">
    <property type="entry name" value="CheR"/>
    <property type="match status" value="1"/>
</dbReference>
<dbReference type="SMART" id="SM00138">
    <property type="entry name" value="MeTrc"/>
    <property type="match status" value="1"/>
</dbReference>
<dbReference type="AlphaFoldDB" id="A0A9D5JZR9"/>
<dbReference type="Pfam" id="PF01739">
    <property type="entry name" value="CheR"/>
    <property type="match status" value="1"/>
</dbReference>
<proteinExistence type="predicted"/>
<dbReference type="InterPro" id="IPR022641">
    <property type="entry name" value="CheR_N"/>
</dbReference>
<keyword evidence="5" id="KW-0949">S-adenosyl-L-methionine</keyword>
<dbReference type="PROSITE" id="PS50123">
    <property type="entry name" value="CHER"/>
    <property type="match status" value="1"/>
</dbReference>
<dbReference type="Gene3D" id="3.40.50.150">
    <property type="entry name" value="Vaccinia Virus protein VP39"/>
    <property type="match status" value="1"/>
</dbReference>
<dbReference type="GO" id="GO:0008983">
    <property type="term" value="F:protein-glutamate O-methyltransferase activity"/>
    <property type="evidence" value="ECO:0007669"/>
    <property type="project" value="UniProtKB-EC"/>
</dbReference>
<reference evidence="7" key="1">
    <citation type="submission" date="2019-11" db="EMBL/GenBank/DDBJ databases">
        <title>Microbial mats filling the niche in hypersaline microbial mats.</title>
        <authorList>
            <person name="Wong H.L."/>
            <person name="Macleod F.I."/>
            <person name="White R.A. III"/>
            <person name="Burns B.P."/>
        </authorList>
    </citation>
    <scope>NUCLEOTIDE SEQUENCE</scope>
    <source>
        <strain evidence="7">Rbin_158</strain>
    </source>
</reference>
<accession>A0A9D5JZR9</accession>
<dbReference type="SUPFAM" id="SSF47757">
    <property type="entry name" value="Chemotaxis receptor methyltransferase CheR, N-terminal domain"/>
    <property type="match status" value="1"/>
</dbReference>
<dbReference type="Gene3D" id="1.10.155.10">
    <property type="entry name" value="Chemotaxis receptor methyltransferase CheR, N-terminal domain"/>
    <property type="match status" value="1"/>
</dbReference>
<evidence type="ECO:0000256" key="5">
    <source>
        <dbReference type="ARBA" id="ARBA00022691"/>
    </source>
</evidence>
<dbReference type="InterPro" id="IPR036804">
    <property type="entry name" value="CheR_N_sf"/>
</dbReference>
<dbReference type="InterPro" id="IPR000780">
    <property type="entry name" value="CheR_MeTrfase"/>
</dbReference>
<evidence type="ECO:0000313" key="8">
    <source>
        <dbReference type="Proteomes" id="UP000649604"/>
    </source>
</evidence>
<evidence type="ECO:0000256" key="3">
    <source>
        <dbReference type="ARBA" id="ARBA00022603"/>
    </source>
</evidence>
<evidence type="ECO:0000313" key="7">
    <source>
        <dbReference type="EMBL" id="MBD3327145.1"/>
    </source>
</evidence>